<dbReference type="RefSeq" id="WP_195579435.1">
    <property type="nucleotide sequence ID" value="NZ_DAIMAG010000001.1"/>
</dbReference>
<comment type="caution">
    <text evidence="1">The sequence shown here is derived from an EMBL/GenBank/DDBJ whole genome shotgun (WGS) entry which is preliminary data.</text>
</comment>
<protein>
    <submittedName>
        <fullName evidence="1">Uncharacterized protein</fullName>
    </submittedName>
</protein>
<dbReference type="EMBL" id="JAWDES010000004">
    <property type="protein sequence ID" value="MDU0259072.1"/>
    <property type="molecule type" value="Genomic_DNA"/>
</dbReference>
<reference evidence="1" key="1">
    <citation type="submission" date="2023-10" db="EMBL/GenBank/DDBJ databases">
        <title>Genome Sequence of the Bacteria from From Gut Wall in Crohn's Disease.</title>
        <authorList>
            <person name="Rodriguez-Palacios A."/>
        </authorList>
    </citation>
    <scope>NUCLEOTIDE SEQUENCE</scope>
    <source>
        <strain evidence="1">CavFT-hAR58</strain>
    </source>
</reference>
<organism evidence="1 2">
    <name type="scientific">Alistipes finegoldii</name>
    <dbReference type="NCBI Taxonomy" id="214856"/>
    <lineage>
        <taxon>Bacteria</taxon>
        <taxon>Pseudomonadati</taxon>
        <taxon>Bacteroidota</taxon>
        <taxon>Bacteroidia</taxon>
        <taxon>Bacteroidales</taxon>
        <taxon>Rikenellaceae</taxon>
        <taxon>Alistipes</taxon>
    </lineage>
</organism>
<name>A0AAE4LJG2_9BACT</name>
<sequence>MTSREFIQEEAGNEDRIVLYREGLFWKAYERSAYAVCTQIRPFKPTKRSLKTLDGGALVSIGFPCSTENRVLDGLTCLETGADRLVLSARRPIAVGEFEAWKASVPLALPRRKTVAEGFRVSPPHVCTTASEVVTVVACDDVPAEQEQKTLTGLPAATAQTNYDFTLSTAITVAERVRGFDLASSTPMECMLFISDLKKSLSTLDDRGSIR</sequence>
<proteinExistence type="predicted"/>
<accession>A0AAE4LJG2</accession>
<evidence type="ECO:0000313" key="1">
    <source>
        <dbReference type="EMBL" id="MDU0259072.1"/>
    </source>
</evidence>
<dbReference type="Proteomes" id="UP001181347">
    <property type="component" value="Unassembled WGS sequence"/>
</dbReference>
<evidence type="ECO:0000313" key="2">
    <source>
        <dbReference type="Proteomes" id="UP001181347"/>
    </source>
</evidence>
<gene>
    <name evidence="1" type="ORF">RVH17_02925</name>
</gene>
<dbReference type="AlphaFoldDB" id="A0AAE4LJG2"/>